<proteinExistence type="predicted"/>
<organism evidence="1 2">
    <name type="scientific">Sphingobium vermicomposti</name>
    <dbReference type="NCBI Taxonomy" id="529005"/>
    <lineage>
        <taxon>Bacteria</taxon>
        <taxon>Pseudomonadati</taxon>
        <taxon>Pseudomonadota</taxon>
        <taxon>Alphaproteobacteria</taxon>
        <taxon>Sphingomonadales</taxon>
        <taxon>Sphingomonadaceae</taxon>
        <taxon>Sphingobium</taxon>
    </lineage>
</organism>
<dbReference type="AlphaFoldDB" id="A0A846MCC0"/>
<keyword evidence="2" id="KW-1185">Reference proteome</keyword>
<evidence type="ECO:0000313" key="2">
    <source>
        <dbReference type="Proteomes" id="UP000576821"/>
    </source>
</evidence>
<dbReference type="RefSeq" id="WP_167304601.1">
    <property type="nucleotide sequence ID" value="NZ_JAASQR010000004.1"/>
</dbReference>
<gene>
    <name evidence="1" type="ORF">FHS54_002804</name>
</gene>
<sequence>MMQIPVKETPWEGDFPDVENWSENFCLAGFDPQSGVGIWFHIGRWHHDLTQFRELVIIRLPDGTVIAHRAIGDAFAAADGPGGPHLAVRIVEPGRKLTYRFKGGVMRVPAGQMLNGLVGDGRRTPMSFDLTFTSTADIWDLHKVGALQDFLPAGHIEQPGLLTGSFRIGGEDFAFNAMANRDHSLGGRDNRNLHSHQWFQGYFDNGIAFLLFDAQTSPGEQVVFSEAIVYEGDRGFEAKIEQIERCGHVDDDEKLIQTVLSYANGSLVIDTVAFHGSSYLSLASPNDTYAGVYPTDPGPTRVVDEQSVSLLLNGSVKGYGCYERTIPGAHIREA</sequence>
<dbReference type="EMBL" id="JAASQR010000004">
    <property type="protein sequence ID" value="NIJ17804.1"/>
    <property type="molecule type" value="Genomic_DNA"/>
</dbReference>
<dbReference type="Proteomes" id="UP000576821">
    <property type="component" value="Unassembled WGS sequence"/>
</dbReference>
<dbReference type="SUPFAM" id="SSF159245">
    <property type="entry name" value="AttH-like"/>
    <property type="match status" value="1"/>
</dbReference>
<accession>A0A846MCC0</accession>
<evidence type="ECO:0000313" key="1">
    <source>
        <dbReference type="EMBL" id="NIJ17804.1"/>
    </source>
</evidence>
<protein>
    <submittedName>
        <fullName evidence="1">Uncharacterized protein</fullName>
    </submittedName>
</protein>
<comment type="caution">
    <text evidence="1">The sequence shown here is derived from an EMBL/GenBank/DDBJ whole genome shotgun (WGS) entry which is preliminary data.</text>
</comment>
<name>A0A846MCC0_9SPHN</name>
<reference evidence="1 2" key="1">
    <citation type="submission" date="2020-03" db="EMBL/GenBank/DDBJ databases">
        <title>Genomic Encyclopedia of Type Strains, Phase IV (KMG-IV): sequencing the most valuable type-strain genomes for metagenomic binning, comparative biology and taxonomic classification.</title>
        <authorList>
            <person name="Goeker M."/>
        </authorList>
    </citation>
    <scope>NUCLEOTIDE SEQUENCE [LARGE SCALE GENOMIC DNA]</scope>
    <source>
        <strain evidence="1 2">DSM 21299</strain>
    </source>
</reference>